<evidence type="ECO:0000313" key="7">
    <source>
        <dbReference type="Proteomes" id="UP000648722"/>
    </source>
</evidence>
<dbReference type="PANTHER" id="PTHR21266:SF32">
    <property type="entry name" value="CHOLESTEROL 7-DESATURASE NVD"/>
    <property type="match status" value="1"/>
</dbReference>
<evidence type="ECO:0000256" key="2">
    <source>
        <dbReference type="ARBA" id="ARBA00022692"/>
    </source>
</evidence>
<name>A0ABQ1XFZ8_9PROT</name>
<comment type="caution">
    <text evidence="6">The sequence shown here is derived from an EMBL/GenBank/DDBJ whole genome shotgun (WGS) entry which is preliminary data.</text>
</comment>
<organism evidence="6 7">
    <name type="scientific">Glycocaulis albus</name>
    <dbReference type="NCBI Taxonomy" id="1382801"/>
    <lineage>
        <taxon>Bacteria</taxon>
        <taxon>Pseudomonadati</taxon>
        <taxon>Pseudomonadota</taxon>
        <taxon>Alphaproteobacteria</taxon>
        <taxon>Maricaulales</taxon>
        <taxon>Maricaulaceae</taxon>
        <taxon>Glycocaulis</taxon>
    </lineage>
</organism>
<evidence type="ECO:0000256" key="5">
    <source>
        <dbReference type="ARBA" id="ARBA00023136"/>
    </source>
</evidence>
<gene>
    <name evidence="6" type="ORF">GCM10007420_04170</name>
</gene>
<protein>
    <recommendedName>
        <fullName evidence="8">Aromatic ring-hydroxylating dioxygenase subunit alpha</fullName>
    </recommendedName>
</protein>
<dbReference type="EMBL" id="BMFS01000001">
    <property type="protein sequence ID" value="GGG92015.1"/>
    <property type="molecule type" value="Genomic_DNA"/>
</dbReference>
<keyword evidence="3" id="KW-1133">Transmembrane helix</keyword>
<dbReference type="Proteomes" id="UP000648722">
    <property type="component" value="Unassembled WGS sequence"/>
</dbReference>
<dbReference type="SUPFAM" id="SSF55961">
    <property type="entry name" value="Bet v1-like"/>
    <property type="match status" value="1"/>
</dbReference>
<evidence type="ECO:0000256" key="3">
    <source>
        <dbReference type="ARBA" id="ARBA00022989"/>
    </source>
</evidence>
<keyword evidence="7" id="KW-1185">Reference proteome</keyword>
<sequence>MTAPFPVSPMFQDTPDATLDAACPLADDGILRDFWYVALPARELKAGRSQSLSVCGLALELTRTGDAADPVTGQSGNGEALHVAEQEGLIWVFIPEKPGSAPASAPPAFEGPGSAKVRFVEEALLPCHIDDAAYGLLDPAHGPYVHASPIWRSSKTLKDKAKSYEPSELGFTMVPHEPVNSKLYNIIGGSIRVLIAFRLPGLRIERIWNEKHTVLGVTVLTPIDASRTVIRQVFYWDTPVLTAIKPIARLFTRPFLQQDVHIMALRQKGLAFGAKGMLIRDADQLFIWYQRIKKEILDSRAQGREFVNPVKPATLRWRT</sequence>
<keyword evidence="4" id="KW-0560">Oxidoreductase</keyword>
<dbReference type="Gene3D" id="3.90.380.10">
    <property type="entry name" value="Naphthalene 1,2-dioxygenase Alpha Subunit, Chain A, domain 1"/>
    <property type="match status" value="1"/>
</dbReference>
<keyword evidence="2" id="KW-0812">Transmembrane</keyword>
<comment type="subcellular location">
    <subcellularLocation>
        <location evidence="1">Membrane</location>
    </subcellularLocation>
</comment>
<evidence type="ECO:0008006" key="8">
    <source>
        <dbReference type="Google" id="ProtNLM"/>
    </source>
</evidence>
<dbReference type="InterPro" id="IPR050584">
    <property type="entry name" value="Cholesterol_7-desaturase"/>
</dbReference>
<keyword evidence="5" id="KW-0472">Membrane</keyword>
<reference evidence="7" key="1">
    <citation type="journal article" date="2019" name="Int. J. Syst. Evol. Microbiol.">
        <title>The Global Catalogue of Microorganisms (GCM) 10K type strain sequencing project: providing services to taxonomists for standard genome sequencing and annotation.</title>
        <authorList>
            <consortium name="The Broad Institute Genomics Platform"/>
            <consortium name="The Broad Institute Genome Sequencing Center for Infectious Disease"/>
            <person name="Wu L."/>
            <person name="Ma J."/>
        </authorList>
    </citation>
    <scope>NUCLEOTIDE SEQUENCE [LARGE SCALE GENOMIC DNA]</scope>
    <source>
        <strain evidence="7">CGMCC 1.12766</strain>
    </source>
</reference>
<evidence type="ECO:0000256" key="1">
    <source>
        <dbReference type="ARBA" id="ARBA00004370"/>
    </source>
</evidence>
<accession>A0ABQ1XFZ8</accession>
<dbReference type="PANTHER" id="PTHR21266">
    <property type="entry name" value="IRON-SULFUR DOMAIN CONTAINING PROTEIN"/>
    <property type="match status" value="1"/>
</dbReference>
<proteinExistence type="predicted"/>
<evidence type="ECO:0000313" key="6">
    <source>
        <dbReference type="EMBL" id="GGG92015.1"/>
    </source>
</evidence>
<evidence type="ECO:0000256" key="4">
    <source>
        <dbReference type="ARBA" id="ARBA00023002"/>
    </source>
</evidence>